<organism evidence="3 4">
    <name type="scientific">Alloalcanivorax profundimaris</name>
    <dbReference type="NCBI Taxonomy" id="2735259"/>
    <lineage>
        <taxon>Bacteria</taxon>
        <taxon>Pseudomonadati</taxon>
        <taxon>Pseudomonadota</taxon>
        <taxon>Gammaproteobacteria</taxon>
        <taxon>Oceanospirillales</taxon>
        <taxon>Alcanivoracaceae</taxon>
        <taxon>Alloalcanivorax</taxon>
    </lineage>
</organism>
<evidence type="ECO:0000256" key="1">
    <source>
        <dbReference type="SAM" id="MobiDB-lite"/>
    </source>
</evidence>
<reference evidence="3 4" key="1">
    <citation type="submission" date="2012-09" db="EMBL/GenBank/DDBJ databases">
        <title>Genome Sequence of alkane-degrading Bacterium Alcanivorax sp. 521-1.</title>
        <authorList>
            <person name="Lai Q."/>
            <person name="Shao Z."/>
        </authorList>
    </citation>
    <scope>NUCLEOTIDE SEQUENCE [LARGE SCALE GENOMIC DNA]</scope>
    <source>
        <strain evidence="3 4">521-1</strain>
    </source>
</reference>
<keyword evidence="2" id="KW-0732">Signal</keyword>
<feature type="compositionally biased region" description="Gly residues" evidence="1">
    <location>
        <begin position="31"/>
        <end position="48"/>
    </location>
</feature>
<feature type="region of interest" description="Disordered" evidence="1">
    <location>
        <begin position="144"/>
        <end position="172"/>
    </location>
</feature>
<dbReference type="RefSeq" id="WP_194864822.1">
    <property type="nucleotide sequence ID" value="NZ_ARXX01000020.1"/>
</dbReference>
<keyword evidence="4" id="KW-1185">Reference proteome</keyword>
<gene>
    <name evidence="3" type="ORF">Y5W_01592</name>
</gene>
<proteinExistence type="predicted"/>
<feature type="chain" id="PRO_5045636974" evidence="2">
    <location>
        <begin position="25"/>
        <end position="395"/>
    </location>
</feature>
<accession>A0ABS0AQ97</accession>
<sequence length="395" mass="41373">MKRIRFDRAPARAGITLALAGVLAACGGSGGGGGGGGSTPGGGGGDGGDTLPRSLSEVSPATFDSAETVALLAPGSVYGSTVGMTAAGLSLFGMLGGDVEESRVVRTRDCSDGGQVVFLGRADEDLGSPYTGGLFDVVTTDEQGCQEGDLSDPSESLETHTEGERRIGYPVNADPANADEFVAYELSGVSLDDPYTAVLNTENGPVMDWSRYWDGHIEIRRGTAQDSQLGDGGGATELYQVSRIRSGGSDGIGYDLQIGTSANDRFVMRYDAINDRSASEYREEQYSGVFGRRFLDSDGQPIGGDCPVGRYQVSTDGLTVDQERDKDVSLFVPGDTQSIVSGGLTMEDQAGNTAQVEYDGNAGIVTVTLNNETAESFTYQELNDALLARCFSARR</sequence>
<dbReference type="Proteomes" id="UP000662703">
    <property type="component" value="Unassembled WGS sequence"/>
</dbReference>
<feature type="compositionally biased region" description="Basic and acidic residues" evidence="1">
    <location>
        <begin position="157"/>
        <end position="167"/>
    </location>
</feature>
<evidence type="ECO:0000256" key="2">
    <source>
        <dbReference type="SAM" id="SignalP"/>
    </source>
</evidence>
<name>A0ABS0AQ97_9GAMM</name>
<protein>
    <submittedName>
        <fullName evidence="3">Uncharacterized protein</fullName>
    </submittedName>
</protein>
<comment type="caution">
    <text evidence="3">The sequence shown here is derived from an EMBL/GenBank/DDBJ whole genome shotgun (WGS) entry which is preliminary data.</text>
</comment>
<evidence type="ECO:0000313" key="4">
    <source>
        <dbReference type="Proteomes" id="UP000662703"/>
    </source>
</evidence>
<feature type="region of interest" description="Disordered" evidence="1">
    <location>
        <begin position="31"/>
        <end position="54"/>
    </location>
</feature>
<dbReference type="EMBL" id="ARXX01000020">
    <property type="protein sequence ID" value="MBF5056298.1"/>
    <property type="molecule type" value="Genomic_DNA"/>
</dbReference>
<feature type="signal peptide" evidence="2">
    <location>
        <begin position="1"/>
        <end position="24"/>
    </location>
</feature>
<evidence type="ECO:0000313" key="3">
    <source>
        <dbReference type="EMBL" id="MBF5056298.1"/>
    </source>
</evidence>
<dbReference type="PROSITE" id="PS51257">
    <property type="entry name" value="PROKAR_LIPOPROTEIN"/>
    <property type="match status" value="1"/>
</dbReference>